<gene>
    <name evidence="2" type="ORF">WG66_2015</name>
</gene>
<organism evidence="2 3">
    <name type="scientific">Moniliophthora roreri</name>
    <name type="common">Frosty pod rot fungus</name>
    <name type="synonym">Monilia roreri</name>
    <dbReference type="NCBI Taxonomy" id="221103"/>
    <lineage>
        <taxon>Eukaryota</taxon>
        <taxon>Fungi</taxon>
        <taxon>Dikarya</taxon>
        <taxon>Basidiomycota</taxon>
        <taxon>Agaricomycotina</taxon>
        <taxon>Agaricomycetes</taxon>
        <taxon>Agaricomycetidae</taxon>
        <taxon>Agaricales</taxon>
        <taxon>Marasmiineae</taxon>
        <taxon>Marasmiaceae</taxon>
        <taxon>Moniliophthora</taxon>
    </lineage>
</organism>
<dbReference type="AlphaFoldDB" id="A0A0W0G9X8"/>
<evidence type="ECO:0000313" key="3">
    <source>
        <dbReference type="Proteomes" id="UP000054988"/>
    </source>
</evidence>
<proteinExistence type="predicted"/>
<name>A0A0W0G9X8_MONRR</name>
<reference evidence="2 3" key="1">
    <citation type="submission" date="2015-12" db="EMBL/GenBank/DDBJ databases">
        <title>Draft genome sequence of Moniliophthora roreri, the causal agent of frosty pod rot of cacao.</title>
        <authorList>
            <person name="Aime M.C."/>
            <person name="Diaz-Valderrama J.R."/>
            <person name="Kijpornyongpan T."/>
            <person name="Phillips-Mora W."/>
        </authorList>
    </citation>
    <scope>NUCLEOTIDE SEQUENCE [LARGE SCALE GENOMIC DNA]</scope>
    <source>
        <strain evidence="2 3">MCA 2952</strain>
    </source>
</reference>
<evidence type="ECO:0000256" key="1">
    <source>
        <dbReference type="SAM" id="MobiDB-lite"/>
    </source>
</evidence>
<accession>A0A0W0G9X8</accession>
<protein>
    <submittedName>
        <fullName evidence="2">Uncharacterized protein</fullName>
    </submittedName>
</protein>
<sequence length="221" mass="23915">MVSMSSTLKPKLSSATKPTPAINNQIVTCSSSHIQSDSNNDMLPTVDEAVPIVPSHLSHKPVAAPSKPGSHDSSSDSSSSDSSIDVVMAPQSDFMDNGYNKLLTVNAGCISLETFGHATILIKSYLKHKHVEDDYEHKSAFLSIFQSTCLSNMLIAIQDKLMEKEWSATDPSFLTSLKEAIIGTDWNDEAGAHLASMKQDQMPFPNYWAALKALNTALKGT</sequence>
<comment type="caution">
    <text evidence="2">The sequence shown here is derived from an EMBL/GenBank/DDBJ whole genome shotgun (WGS) entry which is preliminary data.</text>
</comment>
<feature type="region of interest" description="Disordered" evidence="1">
    <location>
        <begin position="58"/>
        <end position="83"/>
    </location>
</feature>
<evidence type="ECO:0000313" key="2">
    <source>
        <dbReference type="EMBL" id="KTB45332.1"/>
    </source>
</evidence>
<dbReference type="EMBL" id="LATX01000716">
    <property type="protein sequence ID" value="KTB45332.1"/>
    <property type="molecule type" value="Genomic_DNA"/>
</dbReference>
<dbReference type="Proteomes" id="UP000054988">
    <property type="component" value="Unassembled WGS sequence"/>
</dbReference>